<name>A0A6A6LGD7_HEVBR</name>
<dbReference type="EMBL" id="JAAGAX010000010">
    <property type="protein sequence ID" value="KAF2300502.1"/>
    <property type="molecule type" value="Genomic_DNA"/>
</dbReference>
<dbReference type="GO" id="GO:0030261">
    <property type="term" value="P:chromosome condensation"/>
    <property type="evidence" value="ECO:0007669"/>
    <property type="project" value="TreeGrafter"/>
</dbReference>
<dbReference type="InterPro" id="IPR005818">
    <property type="entry name" value="Histone_H1/H5_H15"/>
</dbReference>
<evidence type="ECO:0000256" key="1">
    <source>
        <dbReference type="ARBA" id="ARBA00004123"/>
    </source>
</evidence>
<evidence type="ECO:0000313" key="7">
    <source>
        <dbReference type="Proteomes" id="UP000467840"/>
    </source>
</evidence>
<comment type="caution">
    <text evidence="6">The sequence shown here is derived from an EMBL/GenBank/DDBJ whole genome shotgun (WGS) entry which is preliminary data.</text>
</comment>
<evidence type="ECO:0000256" key="2">
    <source>
        <dbReference type="ARBA" id="ARBA00023125"/>
    </source>
</evidence>
<sequence>MERPFSCRVMLKDRTLTLFDDLAAIAALDERNGSNKTPISKYIESKYRDLPAGHTTLLSHHLNRMKSTVVSPARTSRPPKDPNAPPKPVKPKPSPTGSGKPREVGLDGTVHGGNEWDYSPLYHNRGTAGSGRPRGRRPKVKPASVTKVSVQNEATFLQSRW</sequence>
<evidence type="ECO:0000256" key="4">
    <source>
        <dbReference type="SAM" id="MobiDB-lite"/>
    </source>
</evidence>
<gene>
    <name evidence="6" type="ORF">GH714_013842</name>
</gene>
<dbReference type="GO" id="GO:0003690">
    <property type="term" value="F:double-stranded DNA binding"/>
    <property type="evidence" value="ECO:0007669"/>
    <property type="project" value="TreeGrafter"/>
</dbReference>
<keyword evidence="7" id="KW-1185">Reference proteome</keyword>
<dbReference type="PANTHER" id="PTHR11467">
    <property type="entry name" value="HISTONE H1"/>
    <property type="match status" value="1"/>
</dbReference>
<dbReference type="GO" id="GO:0000786">
    <property type="term" value="C:nucleosome"/>
    <property type="evidence" value="ECO:0007669"/>
    <property type="project" value="InterPro"/>
</dbReference>
<dbReference type="GO" id="GO:0005730">
    <property type="term" value="C:nucleolus"/>
    <property type="evidence" value="ECO:0007669"/>
    <property type="project" value="TreeGrafter"/>
</dbReference>
<feature type="region of interest" description="Disordered" evidence="4">
    <location>
        <begin position="57"/>
        <end position="147"/>
    </location>
</feature>
<feature type="domain" description="H15" evidence="5">
    <location>
        <begin position="11"/>
        <end position="80"/>
    </location>
</feature>
<comment type="subcellular location">
    <subcellularLocation>
        <location evidence="1">Nucleus</location>
    </subcellularLocation>
</comment>
<dbReference type="PROSITE" id="PS51504">
    <property type="entry name" value="H15"/>
    <property type="match status" value="1"/>
</dbReference>
<dbReference type="Pfam" id="PF00538">
    <property type="entry name" value="Linker_histone"/>
    <property type="match status" value="1"/>
</dbReference>
<dbReference type="GO" id="GO:0031492">
    <property type="term" value="F:nucleosomal DNA binding"/>
    <property type="evidence" value="ECO:0007669"/>
    <property type="project" value="TreeGrafter"/>
</dbReference>
<dbReference type="Proteomes" id="UP000467840">
    <property type="component" value="Chromosome 4"/>
</dbReference>
<evidence type="ECO:0000256" key="3">
    <source>
        <dbReference type="ARBA" id="ARBA00023242"/>
    </source>
</evidence>
<dbReference type="PANTHER" id="PTHR11467:SF162">
    <property type="entry name" value="HMG-Y-RELATED PROTEIN A"/>
    <property type="match status" value="1"/>
</dbReference>
<feature type="compositionally biased region" description="Polar residues" evidence="4">
    <location>
        <begin position="65"/>
        <end position="74"/>
    </location>
</feature>
<keyword evidence="2" id="KW-0238">DNA-binding</keyword>
<keyword evidence="3" id="KW-0539">Nucleus</keyword>
<evidence type="ECO:0000259" key="5">
    <source>
        <dbReference type="PROSITE" id="PS51504"/>
    </source>
</evidence>
<accession>A0A6A6LGD7</accession>
<protein>
    <recommendedName>
        <fullName evidence="5">H15 domain-containing protein</fullName>
    </recommendedName>
</protein>
<feature type="compositionally biased region" description="Pro residues" evidence="4">
    <location>
        <begin position="81"/>
        <end position="94"/>
    </location>
</feature>
<dbReference type="GO" id="GO:0045910">
    <property type="term" value="P:negative regulation of DNA recombination"/>
    <property type="evidence" value="ECO:0007669"/>
    <property type="project" value="TreeGrafter"/>
</dbReference>
<organism evidence="6 7">
    <name type="scientific">Hevea brasiliensis</name>
    <name type="common">Para rubber tree</name>
    <name type="synonym">Siphonia brasiliensis</name>
    <dbReference type="NCBI Taxonomy" id="3981"/>
    <lineage>
        <taxon>Eukaryota</taxon>
        <taxon>Viridiplantae</taxon>
        <taxon>Streptophyta</taxon>
        <taxon>Embryophyta</taxon>
        <taxon>Tracheophyta</taxon>
        <taxon>Spermatophyta</taxon>
        <taxon>Magnoliopsida</taxon>
        <taxon>eudicotyledons</taxon>
        <taxon>Gunneridae</taxon>
        <taxon>Pentapetalae</taxon>
        <taxon>rosids</taxon>
        <taxon>fabids</taxon>
        <taxon>Malpighiales</taxon>
        <taxon>Euphorbiaceae</taxon>
        <taxon>Crotonoideae</taxon>
        <taxon>Micrandreae</taxon>
        <taxon>Hevea</taxon>
    </lineage>
</organism>
<dbReference type="InterPro" id="IPR036388">
    <property type="entry name" value="WH-like_DNA-bd_sf"/>
</dbReference>
<evidence type="ECO:0000313" key="6">
    <source>
        <dbReference type="EMBL" id="KAF2300502.1"/>
    </source>
</evidence>
<dbReference type="SMART" id="SM00526">
    <property type="entry name" value="H15"/>
    <property type="match status" value="1"/>
</dbReference>
<dbReference type="InterPro" id="IPR036390">
    <property type="entry name" value="WH_DNA-bd_sf"/>
</dbReference>
<dbReference type="AlphaFoldDB" id="A0A6A6LGD7"/>
<dbReference type="GO" id="GO:0006334">
    <property type="term" value="P:nucleosome assembly"/>
    <property type="evidence" value="ECO:0007669"/>
    <property type="project" value="InterPro"/>
</dbReference>
<dbReference type="Gene3D" id="1.10.10.10">
    <property type="entry name" value="Winged helix-like DNA-binding domain superfamily/Winged helix DNA-binding domain"/>
    <property type="match status" value="1"/>
</dbReference>
<proteinExistence type="predicted"/>
<dbReference type="SUPFAM" id="SSF46785">
    <property type="entry name" value="Winged helix' DNA-binding domain"/>
    <property type="match status" value="1"/>
</dbReference>
<reference evidence="6 7" key="1">
    <citation type="journal article" date="2020" name="Mol. Plant">
        <title>The Chromosome-Based Rubber Tree Genome Provides New Insights into Spurge Genome Evolution and Rubber Biosynthesis.</title>
        <authorList>
            <person name="Liu J."/>
            <person name="Shi C."/>
            <person name="Shi C.C."/>
            <person name="Li W."/>
            <person name="Zhang Q.J."/>
            <person name="Zhang Y."/>
            <person name="Li K."/>
            <person name="Lu H.F."/>
            <person name="Shi C."/>
            <person name="Zhu S.T."/>
            <person name="Xiao Z.Y."/>
            <person name="Nan H."/>
            <person name="Yue Y."/>
            <person name="Zhu X.G."/>
            <person name="Wu Y."/>
            <person name="Hong X.N."/>
            <person name="Fan G.Y."/>
            <person name="Tong Y."/>
            <person name="Zhang D."/>
            <person name="Mao C.L."/>
            <person name="Liu Y.L."/>
            <person name="Hao S.J."/>
            <person name="Liu W.Q."/>
            <person name="Lv M.Q."/>
            <person name="Zhang H.B."/>
            <person name="Liu Y."/>
            <person name="Hu-Tang G.R."/>
            <person name="Wang J.P."/>
            <person name="Wang J.H."/>
            <person name="Sun Y.H."/>
            <person name="Ni S.B."/>
            <person name="Chen W.B."/>
            <person name="Zhang X.C."/>
            <person name="Jiao Y.N."/>
            <person name="Eichler E.E."/>
            <person name="Li G.H."/>
            <person name="Liu X."/>
            <person name="Gao L.Z."/>
        </authorList>
    </citation>
    <scope>NUCLEOTIDE SEQUENCE [LARGE SCALE GENOMIC DNA]</scope>
    <source>
        <strain evidence="7">cv. GT1</strain>
        <tissue evidence="6">Leaf</tissue>
    </source>
</reference>